<gene>
    <name evidence="1" type="ORF">I7730_20300</name>
</gene>
<dbReference type="RefSeq" id="WP_263179019.1">
    <property type="nucleotide sequence ID" value="NZ_JASMUK010000004.1"/>
</dbReference>
<protein>
    <submittedName>
        <fullName evidence="1">Uncharacterized protein</fullName>
    </submittedName>
</protein>
<sequence length="174" mass="19963">MGIEIYAFNTVRKQVPGSSLPKNSEIIENLDIEDLGWDTSTRYVGVKCQQSLAFGYRRFTQFITYLSVLDREFSLSLGILFPSSDGVISHTACVDAYFNQILPIIDDIQSFSTRAYAYYYPENDFDEGDEYLTNISCSETRELVVYFANRKSDFNDFLQLLQFASRNEGFISYG</sequence>
<name>A0A8H9N3E5_VIBVL</name>
<dbReference type="Proteomes" id="UP000863257">
    <property type="component" value="Unassembled WGS sequence"/>
</dbReference>
<proteinExistence type="predicted"/>
<dbReference type="AlphaFoldDB" id="A0A8H9N3E5"/>
<comment type="caution">
    <text evidence="1">The sequence shown here is derived from an EMBL/GenBank/DDBJ whole genome shotgun (WGS) entry which is preliminary data.</text>
</comment>
<evidence type="ECO:0000313" key="1">
    <source>
        <dbReference type="EMBL" id="HAS8542135.1"/>
    </source>
</evidence>
<organism evidence="1">
    <name type="scientific">Vibrio vulnificus</name>
    <dbReference type="NCBI Taxonomy" id="672"/>
    <lineage>
        <taxon>Bacteria</taxon>
        <taxon>Pseudomonadati</taxon>
        <taxon>Pseudomonadota</taxon>
        <taxon>Gammaproteobacteria</taxon>
        <taxon>Vibrionales</taxon>
        <taxon>Vibrionaceae</taxon>
        <taxon>Vibrio</taxon>
    </lineage>
</organism>
<reference evidence="1" key="2">
    <citation type="submission" date="2019-01" db="EMBL/GenBank/DDBJ databases">
        <authorList>
            <consortium name="NCBI Pathogen Detection Project"/>
        </authorList>
    </citation>
    <scope>NUCLEOTIDE SEQUENCE</scope>
    <source>
        <strain evidence="1">BCW_3452</strain>
    </source>
</reference>
<dbReference type="EMBL" id="DACRBY010000031">
    <property type="protein sequence ID" value="HAS8542135.1"/>
    <property type="molecule type" value="Genomic_DNA"/>
</dbReference>
<reference evidence="1" key="1">
    <citation type="journal article" date="2018" name="Genome Biol.">
        <title>SKESA: strategic k-mer extension for scrupulous assemblies.</title>
        <authorList>
            <person name="Souvorov A."/>
            <person name="Agarwala R."/>
            <person name="Lipman D.J."/>
        </authorList>
    </citation>
    <scope>NUCLEOTIDE SEQUENCE</scope>
    <source>
        <strain evidence="1">BCW_3452</strain>
    </source>
</reference>
<accession>A0A8H9N3E5</accession>